<comment type="subcellular location">
    <subcellularLocation>
        <location evidence="1">Cell envelope</location>
    </subcellularLocation>
</comment>
<evidence type="ECO:0000256" key="1">
    <source>
        <dbReference type="ARBA" id="ARBA00004196"/>
    </source>
</evidence>
<evidence type="ECO:0000256" key="2">
    <source>
        <dbReference type="ARBA" id="ARBA00023054"/>
    </source>
</evidence>
<dbReference type="Gene3D" id="1.10.287.470">
    <property type="entry name" value="Helix hairpin bin"/>
    <property type="match status" value="2"/>
</dbReference>
<comment type="caution">
    <text evidence="5">The sequence shown here is derived from an EMBL/GenBank/DDBJ whole genome shotgun (WGS) entry which is preliminary data.</text>
</comment>
<dbReference type="PROSITE" id="PS51257">
    <property type="entry name" value="PROKAR_LIPOPROTEIN"/>
    <property type="match status" value="1"/>
</dbReference>
<evidence type="ECO:0000256" key="3">
    <source>
        <dbReference type="SAM" id="Coils"/>
    </source>
</evidence>
<dbReference type="PANTHER" id="PTHR32347">
    <property type="entry name" value="EFFLUX SYSTEM COMPONENT YKNX-RELATED"/>
    <property type="match status" value="1"/>
</dbReference>
<dbReference type="Gene3D" id="2.40.30.170">
    <property type="match status" value="1"/>
</dbReference>
<dbReference type="SUPFAM" id="SSF111369">
    <property type="entry name" value="HlyD-like secretion proteins"/>
    <property type="match status" value="2"/>
</dbReference>
<feature type="domain" description="YbhG-like alpha-helical hairpin" evidence="4">
    <location>
        <begin position="65"/>
        <end position="186"/>
    </location>
</feature>
<sequence length="321" mass="34113">MTGRLFALGLAALVLAGCQRHTDEAPGTLEYDRITLPAPAGERIVALHVRAGESVKAGQPLLDLDPAHTQANLDAAQADVRRQQEALAEGVAGPRQEDIARARATLASAQAQARDAQRYLERLQKVAQQERDAVAASDLDRARANAQNTGGQADAARAALDQLLHGTRSEQLAQARAAVAAAQAQADALRVTLGKLHVVAPRDGRIDDVPYRLGDQAPVGAPLAIELVGDRPYARIYVPVAMRAQLKVGSAVQVHVQVHVQGRDQPLAGHVRLLRAEPVFTPYYALSGDDATRLSYLAEVTLDQPSDLPAGLPVHVAPARP</sequence>
<dbReference type="Proteomes" id="UP001620460">
    <property type="component" value="Unassembled WGS sequence"/>
</dbReference>
<dbReference type="PANTHER" id="PTHR32347:SF29">
    <property type="entry name" value="UPF0194 MEMBRANE PROTEIN YBHG"/>
    <property type="match status" value="1"/>
</dbReference>
<organism evidence="5 6">
    <name type="scientific">Dyella ginsengisoli</name>
    <dbReference type="NCBI Taxonomy" id="363848"/>
    <lineage>
        <taxon>Bacteria</taxon>
        <taxon>Pseudomonadati</taxon>
        <taxon>Pseudomonadota</taxon>
        <taxon>Gammaproteobacteria</taxon>
        <taxon>Lysobacterales</taxon>
        <taxon>Rhodanobacteraceae</taxon>
        <taxon>Dyella</taxon>
    </lineage>
</organism>
<proteinExistence type="predicted"/>
<dbReference type="RefSeq" id="WP_404630520.1">
    <property type="nucleotide sequence ID" value="NZ_JADIKM010000001.1"/>
</dbReference>
<dbReference type="Pfam" id="PF25881">
    <property type="entry name" value="HH_YBHG"/>
    <property type="match status" value="1"/>
</dbReference>
<keyword evidence="2 3" id="KW-0175">Coiled coil</keyword>
<gene>
    <name evidence="5" type="ORF">ISP17_04675</name>
</gene>
<evidence type="ECO:0000313" key="6">
    <source>
        <dbReference type="Proteomes" id="UP001620460"/>
    </source>
</evidence>
<reference evidence="5 6" key="1">
    <citation type="submission" date="2020-10" db="EMBL/GenBank/DDBJ databases">
        <title>Phylogeny of dyella-like bacteria.</title>
        <authorList>
            <person name="Fu J."/>
        </authorList>
    </citation>
    <scope>NUCLEOTIDE SEQUENCE [LARGE SCALE GENOMIC DNA]</scope>
    <source>
        <strain evidence="5 6">Gsoil3046</strain>
    </source>
</reference>
<dbReference type="InterPro" id="IPR050465">
    <property type="entry name" value="UPF0194_transport"/>
</dbReference>
<accession>A0ABW8JQW6</accession>
<protein>
    <submittedName>
        <fullName evidence="5">HlyD family efflux transporter periplasmic adaptor subunit</fullName>
    </submittedName>
</protein>
<dbReference type="Gene3D" id="2.40.50.100">
    <property type="match status" value="2"/>
</dbReference>
<feature type="coiled-coil region" evidence="3">
    <location>
        <begin position="99"/>
        <end position="133"/>
    </location>
</feature>
<dbReference type="InterPro" id="IPR059052">
    <property type="entry name" value="HH_YbhG-like"/>
</dbReference>
<keyword evidence="6" id="KW-1185">Reference proteome</keyword>
<name>A0ABW8JQW6_9GAMM</name>
<dbReference type="EMBL" id="JADIKM010000001">
    <property type="protein sequence ID" value="MFK2903248.1"/>
    <property type="molecule type" value="Genomic_DNA"/>
</dbReference>
<evidence type="ECO:0000259" key="4">
    <source>
        <dbReference type="Pfam" id="PF25881"/>
    </source>
</evidence>
<evidence type="ECO:0000313" key="5">
    <source>
        <dbReference type="EMBL" id="MFK2903248.1"/>
    </source>
</evidence>